<dbReference type="Proteomes" id="UP000887159">
    <property type="component" value="Unassembled WGS sequence"/>
</dbReference>
<dbReference type="InterPro" id="IPR036397">
    <property type="entry name" value="RNaseH_sf"/>
</dbReference>
<name>A0A8X6UXF4_TRICX</name>
<proteinExistence type="predicted"/>
<keyword evidence="2" id="KW-1185">Reference proteome</keyword>
<evidence type="ECO:0000313" key="2">
    <source>
        <dbReference type="Proteomes" id="UP000887159"/>
    </source>
</evidence>
<protein>
    <submittedName>
        <fullName evidence="1">Integrase catalytic domain-containing protein</fullName>
    </submittedName>
</protein>
<dbReference type="AlphaFoldDB" id="A0A8X6UXF4"/>
<comment type="caution">
    <text evidence="1">The sequence shown here is derived from an EMBL/GenBank/DDBJ whole genome shotgun (WGS) entry which is preliminary data.</text>
</comment>
<dbReference type="PANTHER" id="PTHR47331:SF2">
    <property type="match status" value="1"/>
</dbReference>
<sequence>MKWWKIDNDQTHRVITQTLMLCLRESFWIIKSKKIVRGVIRKCTKCSKCSARLLEAKSILLPEDRVSDAAVFEVTGIDLWGPLFLKTDKKCWIVLATFAVNRTGHLKLVSSLSTECVMLALRWFIAKRGRYDCLFQQWKESCGHGQFFKD</sequence>
<reference evidence="1" key="1">
    <citation type="submission" date="2020-08" db="EMBL/GenBank/DDBJ databases">
        <title>Multicomponent nature underlies the extraordinary mechanical properties of spider dragline silk.</title>
        <authorList>
            <person name="Kono N."/>
            <person name="Nakamura H."/>
            <person name="Mori M."/>
            <person name="Yoshida Y."/>
            <person name="Ohtoshi R."/>
            <person name="Malay A.D."/>
            <person name="Moran D.A.P."/>
            <person name="Tomita M."/>
            <person name="Numata K."/>
            <person name="Arakawa K."/>
        </authorList>
    </citation>
    <scope>NUCLEOTIDE SEQUENCE</scope>
</reference>
<accession>A0A8X6UXF4</accession>
<dbReference type="PANTHER" id="PTHR47331">
    <property type="entry name" value="PHD-TYPE DOMAIN-CONTAINING PROTEIN"/>
    <property type="match status" value="1"/>
</dbReference>
<gene>
    <name evidence="1" type="primary">AVEN_223851_1</name>
    <name evidence="1" type="ORF">TNCV_2465551</name>
</gene>
<dbReference type="Gene3D" id="3.30.420.10">
    <property type="entry name" value="Ribonuclease H-like superfamily/Ribonuclease H"/>
    <property type="match status" value="1"/>
</dbReference>
<organism evidence="1 2">
    <name type="scientific">Trichonephila clavipes</name>
    <name type="common">Golden silk orbweaver</name>
    <name type="synonym">Nephila clavipes</name>
    <dbReference type="NCBI Taxonomy" id="2585209"/>
    <lineage>
        <taxon>Eukaryota</taxon>
        <taxon>Metazoa</taxon>
        <taxon>Ecdysozoa</taxon>
        <taxon>Arthropoda</taxon>
        <taxon>Chelicerata</taxon>
        <taxon>Arachnida</taxon>
        <taxon>Araneae</taxon>
        <taxon>Araneomorphae</taxon>
        <taxon>Entelegynae</taxon>
        <taxon>Araneoidea</taxon>
        <taxon>Nephilidae</taxon>
        <taxon>Trichonephila</taxon>
    </lineage>
</organism>
<dbReference type="EMBL" id="BMAU01021036">
    <property type="protein sequence ID" value="GFX87662.1"/>
    <property type="molecule type" value="Genomic_DNA"/>
</dbReference>
<dbReference type="GO" id="GO:0003676">
    <property type="term" value="F:nucleic acid binding"/>
    <property type="evidence" value="ECO:0007669"/>
    <property type="project" value="InterPro"/>
</dbReference>
<evidence type="ECO:0000313" key="1">
    <source>
        <dbReference type="EMBL" id="GFX87662.1"/>
    </source>
</evidence>